<protein>
    <submittedName>
        <fullName evidence="1">Uncharacterized protein</fullName>
    </submittedName>
</protein>
<comment type="caution">
    <text evidence="1">The sequence shown here is derived from an EMBL/GenBank/DDBJ whole genome shotgun (WGS) entry which is preliminary data.</text>
</comment>
<name>A0ABQ5DSW7_9ASTR</name>
<gene>
    <name evidence="1" type="ORF">Tco_0951005</name>
</gene>
<reference evidence="1" key="2">
    <citation type="submission" date="2022-01" db="EMBL/GenBank/DDBJ databases">
        <authorList>
            <person name="Yamashiro T."/>
            <person name="Shiraishi A."/>
            <person name="Satake H."/>
            <person name="Nakayama K."/>
        </authorList>
    </citation>
    <scope>NUCLEOTIDE SEQUENCE</scope>
</reference>
<keyword evidence="2" id="KW-1185">Reference proteome</keyword>
<organism evidence="1 2">
    <name type="scientific">Tanacetum coccineum</name>
    <dbReference type="NCBI Taxonomy" id="301880"/>
    <lineage>
        <taxon>Eukaryota</taxon>
        <taxon>Viridiplantae</taxon>
        <taxon>Streptophyta</taxon>
        <taxon>Embryophyta</taxon>
        <taxon>Tracheophyta</taxon>
        <taxon>Spermatophyta</taxon>
        <taxon>Magnoliopsida</taxon>
        <taxon>eudicotyledons</taxon>
        <taxon>Gunneridae</taxon>
        <taxon>Pentapetalae</taxon>
        <taxon>asterids</taxon>
        <taxon>campanulids</taxon>
        <taxon>Asterales</taxon>
        <taxon>Asteraceae</taxon>
        <taxon>Asteroideae</taxon>
        <taxon>Anthemideae</taxon>
        <taxon>Anthemidinae</taxon>
        <taxon>Tanacetum</taxon>
    </lineage>
</organism>
<dbReference type="EMBL" id="BQNB010015633">
    <property type="protein sequence ID" value="GJT42290.1"/>
    <property type="molecule type" value="Genomic_DNA"/>
</dbReference>
<proteinExistence type="predicted"/>
<dbReference type="Proteomes" id="UP001151760">
    <property type="component" value="Unassembled WGS sequence"/>
</dbReference>
<sequence length="119" mass="13119">MAYLVEGLIKSIHVAVNDYFNPHDAQDEALSLKLELKQGDAKVVKEPHNHPAPLLEHVSRHTTAPAAKGALILLPTPDEVVAAQPDPRLARRSQGPSKEMLEFPRLLLPNQTNILRKGN</sequence>
<accession>A0ABQ5DSW7</accession>
<reference evidence="1" key="1">
    <citation type="journal article" date="2022" name="Int. J. Mol. Sci.">
        <title>Draft Genome of Tanacetum Coccineum: Genomic Comparison of Closely Related Tanacetum-Family Plants.</title>
        <authorList>
            <person name="Yamashiro T."/>
            <person name="Shiraishi A."/>
            <person name="Nakayama K."/>
            <person name="Satake H."/>
        </authorList>
    </citation>
    <scope>NUCLEOTIDE SEQUENCE</scope>
</reference>
<evidence type="ECO:0000313" key="1">
    <source>
        <dbReference type="EMBL" id="GJT42290.1"/>
    </source>
</evidence>
<evidence type="ECO:0000313" key="2">
    <source>
        <dbReference type="Proteomes" id="UP001151760"/>
    </source>
</evidence>